<evidence type="ECO:0000259" key="3">
    <source>
        <dbReference type="Pfam" id="PF25166"/>
    </source>
</evidence>
<evidence type="ECO:0000313" key="4">
    <source>
        <dbReference type="EMBL" id="MBC1323919.1"/>
    </source>
</evidence>
<evidence type="ECO:0000259" key="2">
    <source>
        <dbReference type="Pfam" id="PF25164"/>
    </source>
</evidence>
<organism evidence="4 5">
    <name type="scientific">Listeria welshimeri</name>
    <dbReference type="NCBI Taxonomy" id="1643"/>
    <lineage>
        <taxon>Bacteria</taxon>
        <taxon>Bacillati</taxon>
        <taxon>Bacillota</taxon>
        <taxon>Bacilli</taxon>
        <taxon>Bacillales</taxon>
        <taxon>Listeriaceae</taxon>
        <taxon>Listeria</taxon>
    </lineage>
</organism>
<dbReference type="Proteomes" id="UP000522007">
    <property type="component" value="Unassembled WGS sequence"/>
</dbReference>
<dbReference type="AlphaFoldDB" id="A0A7X0TBN9"/>
<sequence length="371" mass="44368">MMNIFTARNDSGETFTITKMNVERIKQEEKLYCKSCASPVMIKAGVIKVPHFAHEKATKCAFASEGESEEHLLAKRQIMEWFCYQGIPVEVEYYFPEINRQADVFMNNKRVIEFQRSSVPISEMIQHTMDYLSIGLEVHWILGQKIKKEKGRICLSAFQQAFIDSDYKLGYHFWHYSVESKLCTLYYHLTFEKGNCFFASEMKLSMKLPLNEWKQKLSRIIHRSAYIKRDRELERQKICFYYAKFKKHSTFMKKLYNAGYYLHYLPKEIGLDFEEQFLVKTPAIEWQFDLWEHFFKRLEKGDTFSEHSFLEEFQLVVNQIPTIWLTPNEHLKLGKSYLAYLIREGVLSTIPENRYRMKRIMTFTTTRMKQL</sequence>
<dbReference type="EMBL" id="JAAROP010000020">
    <property type="protein sequence ID" value="MBC1323919.1"/>
    <property type="molecule type" value="Genomic_DNA"/>
</dbReference>
<comment type="caution">
    <text evidence="4">The sequence shown here is derived from an EMBL/GenBank/DDBJ whole genome shotgun (WGS) entry which is preliminary data.</text>
</comment>
<protein>
    <submittedName>
        <fullName evidence="4">Competence protein CoiA</fullName>
    </submittedName>
</protein>
<dbReference type="PIRSF" id="PIRSF007487">
    <property type="entry name" value="Competence-induced_CoiA_bac"/>
    <property type="match status" value="1"/>
</dbReference>
<feature type="domain" description="Competence protein CoiA nuclease-like" evidence="1">
    <location>
        <begin position="67"/>
        <end position="215"/>
    </location>
</feature>
<dbReference type="Pfam" id="PF25164">
    <property type="entry name" value="CoiA_N"/>
    <property type="match status" value="1"/>
</dbReference>
<dbReference type="InterPro" id="IPR057252">
    <property type="entry name" value="CoiA_C"/>
</dbReference>
<evidence type="ECO:0000259" key="1">
    <source>
        <dbReference type="Pfam" id="PF06054"/>
    </source>
</evidence>
<dbReference type="Pfam" id="PF25166">
    <property type="entry name" value="CoiA_C"/>
    <property type="match status" value="1"/>
</dbReference>
<dbReference type="Pfam" id="PF06054">
    <property type="entry name" value="CoiA_nuc"/>
    <property type="match status" value="1"/>
</dbReference>
<dbReference type="InterPro" id="IPR057253">
    <property type="entry name" value="CoiA-like_N"/>
</dbReference>
<proteinExistence type="predicted"/>
<accession>A0A7X0TBN9</accession>
<feature type="domain" description="Competence protein CoiA C-terminal" evidence="3">
    <location>
        <begin position="221"/>
        <end position="368"/>
    </location>
</feature>
<dbReference type="InterPro" id="IPR021176">
    <property type="entry name" value="Competence-induced_CoiA"/>
</dbReference>
<name>A0A7X0TBN9_LISWE</name>
<feature type="domain" description="Competence protein CoiA-like N-terminal" evidence="2">
    <location>
        <begin position="17"/>
        <end position="62"/>
    </location>
</feature>
<evidence type="ECO:0000313" key="5">
    <source>
        <dbReference type="Proteomes" id="UP000522007"/>
    </source>
</evidence>
<reference evidence="4 5" key="1">
    <citation type="submission" date="2020-03" db="EMBL/GenBank/DDBJ databases">
        <title>Soil Listeria distribution.</title>
        <authorList>
            <person name="Liao J."/>
            <person name="Wiedmann M."/>
        </authorList>
    </citation>
    <scope>NUCLEOTIDE SEQUENCE [LARGE SCALE GENOMIC DNA]</scope>
    <source>
        <strain evidence="4 5">FSL L7-1829</strain>
    </source>
</reference>
<dbReference type="InterPro" id="IPR010330">
    <property type="entry name" value="CoiA_nuc"/>
</dbReference>
<gene>
    <name evidence="4" type="ORF">HB853_13375</name>
</gene>